<dbReference type="PROSITE" id="PS50043">
    <property type="entry name" value="HTH_LUXR_2"/>
    <property type="match status" value="1"/>
</dbReference>
<protein>
    <submittedName>
        <fullName evidence="6">Regulatory protein LuxR</fullName>
    </submittedName>
</protein>
<dbReference type="Pfam" id="PF16927">
    <property type="entry name" value="HisKA_7TM"/>
    <property type="match status" value="1"/>
</dbReference>
<dbReference type="InterPro" id="IPR000792">
    <property type="entry name" value="Tscrpt_reg_LuxR_C"/>
</dbReference>
<evidence type="ECO:0000313" key="7">
    <source>
        <dbReference type="Proteomes" id="UP000008466"/>
    </source>
</evidence>
<name>F0RU63_SPHGB</name>
<dbReference type="GO" id="GO:0003677">
    <property type="term" value="F:DNA binding"/>
    <property type="evidence" value="ECO:0007669"/>
    <property type="project" value="UniProtKB-KW"/>
</dbReference>
<sequence>MLYAIISSFACSAYICLGILILVFGKSSPTQKAFVVFCATLAFWSFGSIGQQFYAEGASPSLFDCIYFTGSELFILAGIVFILFLTNGWRSRIYRLILLAITLRMALYQTANWLWNLLSQDFPSGFWFISHQLFCALESLFIPLVAFLWGRKSNLHREKIQANIIGISTILGTIIGVSVDFLSGTEGESPISCIIPLFWVAAMCYAIMRYGLMRFAPAQINRELVEHMNRPLFMIDTAWNITDLNDNAKRLIECNGPLKQPIAMKKIFLDQQGIEKRVNAIMKTETTVFSHTGFLKTLCGNLLPVVTNFSLIQDSWGGGIGILALCSPQIDLHDFIKRYNLSERQTDILRHIISGSSQAQTADTLCISLATVKTHTTSLYNHLGISSRSELYALLQGEKPKDFS</sequence>
<dbReference type="STRING" id="158189.SpiBuddy_0312"/>
<reference evidence="7" key="1">
    <citation type="submission" date="2011-02" db="EMBL/GenBank/DDBJ databases">
        <title>Complete sequence of Spirochaeta sp. Buddy.</title>
        <authorList>
            <person name="Lucas S."/>
            <person name="Copeland A."/>
            <person name="Lapidus A."/>
            <person name="Cheng J.-F."/>
            <person name="Goodwin L."/>
            <person name="Pitluck S."/>
            <person name="Zeytun A."/>
            <person name="Detter J.C."/>
            <person name="Han C."/>
            <person name="Tapia R."/>
            <person name="Land M."/>
            <person name="Hauser L."/>
            <person name="Kyrpides N."/>
            <person name="Ivanova N."/>
            <person name="Mikhailova N."/>
            <person name="Pagani I."/>
            <person name="Ritalahti K.M."/>
            <person name="Loeffler F.E."/>
            <person name="Woyke T."/>
        </authorList>
    </citation>
    <scope>NUCLEOTIDE SEQUENCE [LARGE SCALE GENOMIC DNA]</scope>
    <source>
        <strain evidence="7">ATCC BAA-1886 / DSM 22777 / Buddy</strain>
    </source>
</reference>
<organism evidence="6 7">
    <name type="scientific">Sphaerochaeta globosa (strain ATCC BAA-1886 / DSM 22777 / Buddy)</name>
    <name type="common">Spirochaeta sp. (strain Buddy)</name>
    <dbReference type="NCBI Taxonomy" id="158189"/>
    <lineage>
        <taxon>Bacteria</taxon>
        <taxon>Pseudomonadati</taxon>
        <taxon>Spirochaetota</taxon>
        <taxon>Spirochaetia</taxon>
        <taxon>Spirochaetales</taxon>
        <taxon>Sphaerochaetaceae</taxon>
        <taxon>Sphaerochaeta</taxon>
    </lineage>
</organism>
<dbReference type="GO" id="GO:0006355">
    <property type="term" value="P:regulation of DNA-templated transcription"/>
    <property type="evidence" value="ECO:0007669"/>
    <property type="project" value="InterPro"/>
</dbReference>
<dbReference type="AlphaFoldDB" id="F0RU63"/>
<keyword evidence="4" id="KW-1133">Transmembrane helix</keyword>
<dbReference type="Gene3D" id="1.10.10.10">
    <property type="entry name" value="Winged helix-like DNA-binding domain superfamily/Winged helix DNA-binding domain"/>
    <property type="match status" value="1"/>
</dbReference>
<dbReference type="SUPFAM" id="SSF46894">
    <property type="entry name" value="C-terminal effector domain of the bipartite response regulators"/>
    <property type="match status" value="1"/>
</dbReference>
<dbReference type="EMBL" id="CP002541">
    <property type="protein sequence ID" value="ADY12149.1"/>
    <property type="molecule type" value="Genomic_DNA"/>
</dbReference>
<dbReference type="HOGENOM" id="CLU_681341_0_0_12"/>
<feature type="transmembrane region" description="Helical" evidence="4">
    <location>
        <begin position="33"/>
        <end position="54"/>
    </location>
</feature>
<keyword evidence="1" id="KW-0805">Transcription regulation</keyword>
<accession>F0RU63</accession>
<dbReference type="KEGG" id="sbu:SpiBuddy_0312"/>
<evidence type="ECO:0000256" key="3">
    <source>
        <dbReference type="ARBA" id="ARBA00023163"/>
    </source>
</evidence>
<feature type="transmembrane region" description="Helical" evidence="4">
    <location>
        <begin position="189"/>
        <end position="208"/>
    </location>
</feature>
<proteinExistence type="predicted"/>
<keyword evidence="2" id="KW-0238">DNA-binding</keyword>
<keyword evidence="4" id="KW-0472">Membrane</keyword>
<keyword evidence="4" id="KW-0812">Transmembrane</keyword>
<dbReference type="RefSeq" id="WP_013606002.1">
    <property type="nucleotide sequence ID" value="NC_015152.1"/>
</dbReference>
<dbReference type="Pfam" id="PF00196">
    <property type="entry name" value="GerE"/>
    <property type="match status" value="1"/>
</dbReference>
<evidence type="ECO:0000256" key="4">
    <source>
        <dbReference type="SAM" id="Phobius"/>
    </source>
</evidence>
<keyword evidence="3" id="KW-0804">Transcription</keyword>
<feature type="domain" description="HTH luxR-type" evidence="5">
    <location>
        <begin position="334"/>
        <end position="399"/>
    </location>
</feature>
<feature type="transmembrane region" description="Helical" evidence="4">
    <location>
        <begin position="162"/>
        <end position="183"/>
    </location>
</feature>
<evidence type="ECO:0000256" key="2">
    <source>
        <dbReference type="ARBA" id="ARBA00023125"/>
    </source>
</evidence>
<dbReference type="PANTHER" id="PTHR44688">
    <property type="entry name" value="DNA-BINDING TRANSCRIPTIONAL ACTIVATOR DEVR_DOSR"/>
    <property type="match status" value="1"/>
</dbReference>
<feature type="transmembrane region" description="Helical" evidence="4">
    <location>
        <begin position="93"/>
        <end position="115"/>
    </location>
</feature>
<evidence type="ECO:0000313" key="6">
    <source>
        <dbReference type="EMBL" id="ADY12149.1"/>
    </source>
</evidence>
<evidence type="ECO:0000259" key="5">
    <source>
        <dbReference type="PROSITE" id="PS50043"/>
    </source>
</evidence>
<feature type="transmembrane region" description="Helical" evidence="4">
    <location>
        <begin position="6"/>
        <end position="24"/>
    </location>
</feature>
<dbReference type="InterPro" id="IPR016032">
    <property type="entry name" value="Sig_transdc_resp-reg_C-effctor"/>
</dbReference>
<feature type="transmembrane region" description="Helical" evidence="4">
    <location>
        <begin position="127"/>
        <end position="150"/>
    </location>
</feature>
<feature type="transmembrane region" description="Helical" evidence="4">
    <location>
        <begin position="66"/>
        <end position="86"/>
    </location>
</feature>
<dbReference type="CDD" id="cd06170">
    <property type="entry name" value="LuxR_C_like"/>
    <property type="match status" value="1"/>
</dbReference>
<dbReference type="InterPro" id="IPR036388">
    <property type="entry name" value="WH-like_DNA-bd_sf"/>
</dbReference>
<dbReference type="OrthoDB" id="9797341at2"/>
<evidence type="ECO:0000256" key="1">
    <source>
        <dbReference type="ARBA" id="ARBA00023015"/>
    </source>
</evidence>
<gene>
    <name evidence="6" type="ordered locus">SpiBuddy_0312</name>
</gene>
<dbReference type="PANTHER" id="PTHR44688:SF16">
    <property type="entry name" value="DNA-BINDING TRANSCRIPTIONAL ACTIVATOR DEVR_DOSR"/>
    <property type="match status" value="1"/>
</dbReference>
<dbReference type="PRINTS" id="PR00038">
    <property type="entry name" value="HTHLUXR"/>
</dbReference>
<dbReference type="Proteomes" id="UP000008466">
    <property type="component" value="Chromosome"/>
</dbReference>
<keyword evidence="7" id="KW-1185">Reference proteome</keyword>
<dbReference type="SMART" id="SM00421">
    <property type="entry name" value="HTH_LUXR"/>
    <property type="match status" value="1"/>
</dbReference>
<dbReference type="eggNOG" id="COG2197">
    <property type="taxonomic scope" value="Bacteria"/>
</dbReference>
<dbReference type="InterPro" id="IPR031621">
    <property type="entry name" value="HisKA_7TM"/>
</dbReference>